<organism evidence="2 3">
    <name type="scientific">Catellatospora coxensis</name>
    <dbReference type="NCBI Taxonomy" id="310354"/>
    <lineage>
        <taxon>Bacteria</taxon>
        <taxon>Bacillati</taxon>
        <taxon>Actinomycetota</taxon>
        <taxon>Actinomycetes</taxon>
        <taxon>Micromonosporales</taxon>
        <taxon>Micromonosporaceae</taxon>
        <taxon>Catellatospora</taxon>
    </lineage>
</organism>
<keyword evidence="3" id="KW-1185">Reference proteome</keyword>
<dbReference type="PANTHER" id="PTHR44013">
    <property type="entry name" value="ZINC-TYPE ALCOHOL DEHYDROGENASE-LIKE PROTEIN C16A3.02C"/>
    <property type="match status" value="1"/>
</dbReference>
<accession>A0A8J3P729</accession>
<sequence>MRAIVHQDFGSPDVLRLTEVDTPVPGDGDVLVKVVATTVTAAEAAMRRGEPRWGRVVLGFTRPRRRMRTLGMELAGEVAAVGAGVTRFRPGDRVFGFTGFGLGAYADYKCMPAGRSLAIMPANVTFGQAAAAVDGATTALFFLRDQARVRPGQRVLVVGASSSVGTYAVQLAKHLGAHVTGVCGARNLALVAELGADHVIDYTKDDFTANGERYDVVFDTLGRSSFRACRASLTPKGRYVPTTGLHNVPLVWLTALTGGRRVVGGMSVDKTELLVYVRDLIEQDRLRIVVDRTYPLERIAEAHRYVDTGHKTGNVVIMVGDAG</sequence>
<dbReference type="Pfam" id="PF13602">
    <property type="entry name" value="ADH_zinc_N_2"/>
    <property type="match status" value="1"/>
</dbReference>
<dbReference type="SUPFAM" id="SSF51735">
    <property type="entry name" value="NAD(P)-binding Rossmann-fold domains"/>
    <property type="match status" value="1"/>
</dbReference>
<protein>
    <submittedName>
        <fullName evidence="2">Alcohol dehydrogenase</fullName>
    </submittedName>
</protein>
<dbReference type="CDD" id="cd08267">
    <property type="entry name" value="MDR1"/>
    <property type="match status" value="1"/>
</dbReference>
<dbReference type="InterPro" id="IPR052733">
    <property type="entry name" value="Chloroplast_QOR"/>
</dbReference>
<dbReference type="Gene3D" id="3.40.50.720">
    <property type="entry name" value="NAD(P)-binding Rossmann-like Domain"/>
    <property type="match status" value="1"/>
</dbReference>
<dbReference type="RefSeq" id="WP_203688739.1">
    <property type="nucleotide sequence ID" value="NZ_BAAALC010000011.1"/>
</dbReference>
<dbReference type="PANTHER" id="PTHR44013:SF1">
    <property type="entry name" value="ZINC-TYPE ALCOHOL DEHYDROGENASE-LIKE PROTEIN C16A3.02C"/>
    <property type="match status" value="1"/>
</dbReference>
<dbReference type="GO" id="GO:0016491">
    <property type="term" value="F:oxidoreductase activity"/>
    <property type="evidence" value="ECO:0007669"/>
    <property type="project" value="InterPro"/>
</dbReference>
<dbReference type="InterPro" id="IPR020843">
    <property type="entry name" value="ER"/>
</dbReference>
<reference evidence="2 3" key="1">
    <citation type="submission" date="2021-01" db="EMBL/GenBank/DDBJ databases">
        <title>Whole genome shotgun sequence of Catellatospora coxensis NBRC 107359.</title>
        <authorList>
            <person name="Komaki H."/>
            <person name="Tamura T."/>
        </authorList>
    </citation>
    <scope>NUCLEOTIDE SEQUENCE [LARGE SCALE GENOMIC DNA]</scope>
    <source>
        <strain evidence="2 3">NBRC 107359</strain>
    </source>
</reference>
<dbReference type="Pfam" id="PF08240">
    <property type="entry name" value="ADH_N"/>
    <property type="match status" value="1"/>
</dbReference>
<evidence type="ECO:0000313" key="2">
    <source>
        <dbReference type="EMBL" id="GIG04166.1"/>
    </source>
</evidence>
<evidence type="ECO:0000313" key="3">
    <source>
        <dbReference type="Proteomes" id="UP000630887"/>
    </source>
</evidence>
<dbReference type="InterPro" id="IPR011032">
    <property type="entry name" value="GroES-like_sf"/>
</dbReference>
<dbReference type="InterPro" id="IPR013154">
    <property type="entry name" value="ADH-like_N"/>
</dbReference>
<gene>
    <name evidence="2" type="ORF">Cco03nite_08660</name>
</gene>
<name>A0A8J3P729_9ACTN</name>
<dbReference type="Gene3D" id="3.90.180.10">
    <property type="entry name" value="Medium-chain alcohol dehydrogenases, catalytic domain"/>
    <property type="match status" value="1"/>
</dbReference>
<dbReference type="SUPFAM" id="SSF50129">
    <property type="entry name" value="GroES-like"/>
    <property type="match status" value="1"/>
</dbReference>
<dbReference type="AlphaFoldDB" id="A0A8J3P729"/>
<dbReference type="SMART" id="SM00829">
    <property type="entry name" value="PKS_ER"/>
    <property type="match status" value="1"/>
</dbReference>
<dbReference type="Proteomes" id="UP000630887">
    <property type="component" value="Unassembled WGS sequence"/>
</dbReference>
<dbReference type="EMBL" id="BONI01000005">
    <property type="protein sequence ID" value="GIG04166.1"/>
    <property type="molecule type" value="Genomic_DNA"/>
</dbReference>
<comment type="caution">
    <text evidence="2">The sequence shown here is derived from an EMBL/GenBank/DDBJ whole genome shotgun (WGS) entry which is preliminary data.</text>
</comment>
<proteinExistence type="predicted"/>
<dbReference type="InterPro" id="IPR036291">
    <property type="entry name" value="NAD(P)-bd_dom_sf"/>
</dbReference>
<feature type="domain" description="Enoyl reductase (ER)" evidence="1">
    <location>
        <begin position="10"/>
        <end position="317"/>
    </location>
</feature>
<evidence type="ECO:0000259" key="1">
    <source>
        <dbReference type="SMART" id="SM00829"/>
    </source>
</evidence>